<dbReference type="Pfam" id="PF03033">
    <property type="entry name" value="Glyco_transf_28"/>
    <property type="match status" value="1"/>
</dbReference>
<dbReference type="SUPFAM" id="SSF53756">
    <property type="entry name" value="UDP-Glycosyltransferase/glycogen phosphorylase"/>
    <property type="match status" value="1"/>
</dbReference>
<evidence type="ECO:0000313" key="6">
    <source>
        <dbReference type="EMBL" id="SUZ56544.1"/>
    </source>
</evidence>
<dbReference type="AlphaFoldDB" id="A0A381NQZ4"/>
<evidence type="ECO:0008006" key="7">
    <source>
        <dbReference type="Google" id="ProtNLM"/>
    </source>
</evidence>
<feature type="domain" description="Glycosyl transferase family 28 C-terminal" evidence="5">
    <location>
        <begin position="169"/>
        <end position="321"/>
    </location>
</feature>
<organism evidence="6">
    <name type="scientific">marine metagenome</name>
    <dbReference type="NCBI Taxonomy" id="408172"/>
    <lineage>
        <taxon>unclassified sequences</taxon>
        <taxon>metagenomes</taxon>
        <taxon>ecological metagenomes</taxon>
    </lineage>
</organism>
<sequence length="341" mass="39196">MAIKQELDKRLKDKNMYYIGSKYGIESQKIISENLENLLIPIRGLNRSFSIKNLVNSFFLLFELFFGFIRVFIFFLKNKPNLIIATGGYSSFLPLQVARIFNISYFLHEQNSFPGVVTRLFGSKAKIVFLGFDNTKTYLKKSNTVFSGNPLHSKSYKDISLNIDHNKRVLLIVGGSQGSEFLNNLVLEGIKKNVIPDINLIWLVGKNNFNKYKEYNNSSINVLSFVENMPYLYGIADLVVSRSGAMTVSELLQFEKPAIFVPFRFAAENHQYYNAKVLEENFASIIMQEKDITGEALFKKINEIFTNEKIYSSMRKNIKEMNKPNSLKIITDNILEHLHAN</sequence>
<dbReference type="Pfam" id="PF04101">
    <property type="entry name" value="Glyco_tran_28_C"/>
    <property type="match status" value="1"/>
</dbReference>
<protein>
    <recommendedName>
        <fullName evidence="7">Glycosyl transferase family 28 C-terminal domain-containing protein</fullName>
    </recommendedName>
</protein>
<accession>A0A381NQZ4</accession>
<evidence type="ECO:0000256" key="1">
    <source>
        <dbReference type="ARBA" id="ARBA00022676"/>
    </source>
</evidence>
<keyword evidence="3" id="KW-0812">Transmembrane</keyword>
<dbReference type="Gene3D" id="3.40.50.2000">
    <property type="entry name" value="Glycogen Phosphorylase B"/>
    <property type="match status" value="2"/>
</dbReference>
<dbReference type="InterPro" id="IPR007235">
    <property type="entry name" value="Glyco_trans_28_C"/>
</dbReference>
<dbReference type="PANTHER" id="PTHR21015">
    <property type="entry name" value="UDP-N-ACETYLGLUCOSAMINE--N-ACETYLMURAMYL-(PENTAPEPTIDE) PYROPHOSPHORYL-UNDECAPRENOL N-ACETYLGLUCOSAMINE TRANSFERASE 1"/>
    <property type="match status" value="1"/>
</dbReference>
<keyword evidence="3" id="KW-0472">Membrane</keyword>
<evidence type="ECO:0000259" key="5">
    <source>
        <dbReference type="Pfam" id="PF04101"/>
    </source>
</evidence>
<keyword evidence="1" id="KW-0328">Glycosyltransferase</keyword>
<evidence type="ECO:0000259" key="4">
    <source>
        <dbReference type="Pfam" id="PF03033"/>
    </source>
</evidence>
<dbReference type="GO" id="GO:0016758">
    <property type="term" value="F:hexosyltransferase activity"/>
    <property type="evidence" value="ECO:0007669"/>
    <property type="project" value="InterPro"/>
</dbReference>
<keyword evidence="2" id="KW-0808">Transferase</keyword>
<reference evidence="6" key="1">
    <citation type="submission" date="2018-05" db="EMBL/GenBank/DDBJ databases">
        <authorList>
            <person name="Lanie J.A."/>
            <person name="Ng W.-L."/>
            <person name="Kazmierczak K.M."/>
            <person name="Andrzejewski T.M."/>
            <person name="Davidsen T.M."/>
            <person name="Wayne K.J."/>
            <person name="Tettelin H."/>
            <person name="Glass J.I."/>
            <person name="Rusch D."/>
            <person name="Podicherti R."/>
            <person name="Tsui H.-C.T."/>
            <person name="Winkler M.E."/>
        </authorList>
    </citation>
    <scope>NUCLEOTIDE SEQUENCE</scope>
</reference>
<name>A0A381NQZ4_9ZZZZ</name>
<feature type="domain" description="Glycosyltransferase family 28 N-terminal" evidence="4">
    <location>
        <begin position="3"/>
        <end position="129"/>
    </location>
</feature>
<dbReference type="PANTHER" id="PTHR21015:SF22">
    <property type="entry name" value="GLYCOSYLTRANSFERASE"/>
    <property type="match status" value="1"/>
</dbReference>
<keyword evidence="3" id="KW-1133">Transmembrane helix</keyword>
<dbReference type="CDD" id="cd03785">
    <property type="entry name" value="GT28_MurG"/>
    <property type="match status" value="1"/>
</dbReference>
<evidence type="ECO:0000256" key="3">
    <source>
        <dbReference type="SAM" id="Phobius"/>
    </source>
</evidence>
<feature type="transmembrane region" description="Helical" evidence="3">
    <location>
        <begin position="54"/>
        <end position="76"/>
    </location>
</feature>
<dbReference type="EMBL" id="UINC01000509">
    <property type="protein sequence ID" value="SUZ56544.1"/>
    <property type="molecule type" value="Genomic_DNA"/>
</dbReference>
<proteinExistence type="predicted"/>
<gene>
    <name evidence="6" type="ORF">METZ01_LOCUS9398</name>
</gene>
<dbReference type="GO" id="GO:0005975">
    <property type="term" value="P:carbohydrate metabolic process"/>
    <property type="evidence" value="ECO:0007669"/>
    <property type="project" value="InterPro"/>
</dbReference>
<evidence type="ECO:0000256" key="2">
    <source>
        <dbReference type="ARBA" id="ARBA00022679"/>
    </source>
</evidence>
<dbReference type="InterPro" id="IPR004276">
    <property type="entry name" value="GlycoTrans_28_N"/>
</dbReference>